<dbReference type="PROSITE" id="PS50885">
    <property type="entry name" value="HAMP"/>
    <property type="match status" value="1"/>
</dbReference>
<comment type="subcellular location">
    <subcellularLocation>
        <location evidence="1">Cell membrane</location>
        <topology evidence="1">Multi-pass membrane protein</topology>
    </subcellularLocation>
</comment>
<evidence type="ECO:0000313" key="12">
    <source>
        <dbReference type="EMBL" id="RFP82737.1"/>
    </source>
</evidence>
<dbReference type="InterPro" id="IPR051310">
    <property type="entry name" value="MCP_chemotaxis"/>
</dbReference>
<evidence type="ECO:0000256" key="8">
    <source>
        <dbReference type="PROSITE-ProRule" id="PRU00284"/>
    </source>
</evidence>
<feature type="transmembrane region" description="Helical" evidence="9">
    <location>
        <begin position="53"/>
        <end position="74"/>
    </location>
</feature>
<keyword evidence="5 9" id="KW-1133">Transmembrane helix</keyword>
<evidence type="ECO:0000256" key="4">
    <source>
        <dbReference type="ARBA" id="ARBA00022692"/>
    </source>
</evidence>
<dbReference type="Pfam" id="PF00015">
    <property type="entry name" value="MCPsignal"/>
    <property type="match status" value="1"/>
</dbReference>
<dbReference type="GO" id="GO:0004888">
    <property type="term" value="F:transmembrane signaling receptor activity"/>
    <property type="evidence" value="ECO:0007669"/>
    <property type="project" value="InterPro"/>
</dbReference>
<dbReference type="PROSITE" id="PS50111">
    <property type="entry name" value="CHEMOTAXIS_TRANSDUC_2"/>
    <property type="match status" value="1"/>
</dbReference>
<dbReference type="GO" id="GO:0005886">
    <property type="term" value="C:plasma membrane"/>
    <property type="evidence" value="ECO:0007669"/>
    <property type="project" value="UniProtKB-SubCell"/>
</dbReference>
<dbReference type="PANTHER" id="PTHR43531">
    <property type="entry name" value="PROTEIN ICFG"/>
    <property type="match status" value="1"/>
</dbReference>
<comment type="similarity">
    <text evidence="7">Belongs to the methyl-accepting chemotaxis (MCP) protein family.</text>
</comment>
<accession>A0A372EQ20</accession>
<reference evidence="12 13" key="1">
    <citation type="submission" date="2018-08" db="EMBL/GenBank/DDBJ databases">
        <title>Hydrogenophaga sp. LA-38 isolated from sludge.</title>
        <authorList>
            <person name="Im W.-T."/>
        </authorList>
    </citation>
    <scope>NUCLEOTIDE SEQUENCE [LARGE SCALE GENOMIC DNA]</scope>
    <source>
        <strain evidence="12 13">LA-38</strain>
    </source>
</reference>
<dbReference type="SMART" id="SM00304">
    <property type="entry name" value="HAMP"/>
    <property type="match status" value="1"/>
</dbReference>
<protein>
    <submittedName>
        <fullName evidence="12">HAMP domain-containing protein</fullName>
    </submittedName>
</protein>
<evidence type="ECO:0000256" key="1">
    <source>
        <dbReference type="ARBA" id="ARBA00004651"/>
    </source>
</evidence>
<evidence type="ECO:0000256" key="2">
    <source>
        <dbReference type="ARBA" id="ARBA00022475"/>
    </source>
</evidence>
<keyword evidence="4 9" id="KW-0812">Transmembrane</keyword>
<dbReference type="Proteomes" id="UP000261931">
    <property type="component" value="Unassembled WGS sequence"/>
</dbReference>
<dbReference type="RefSeq" id="WP_116957409.1">
    <property type="nucleotide sequence ID" value="NZ_QVLS01000001.1"/>
</dbReference>
<evidence type="ECO:0000259" key="10">
    <source>
        <dbReference type="PROSITE" id="PS50111"/>
    </source>
</evidence>
<dbReference type="AlphaFoldDB" id="A0A372EQ20"/>
<evidence type="ECO:0000256" key="3">
    <source>
        <dbReference type="ARBA" id="ARBA00022481"/>
    </source>
</evidence>
<dbReference type="SMART" id="SM00283">
    <property type="entry name" value="MA"/>
    <property type="match status" value="1"/>
</dbReference>
<dbReference type="PRINTS" id="PR00260">
    <property type="entry name" value="CHEMTRNSDUCR"/>
</dbReference>
<dbReference type="PANTHER" id="PTHR43531:SF14">
    <property type="entry name" value="METHYL-ACCEPTING CHEMOTAXIS PROTEIN I-RELATED"/>
    <property type="match status" value="1"/>
</dbReference>
<dbReference type="SUPFAM" id="SSF58104">
    <property type="entry name" value="Methyl-accepting chemotaxis protein (MCP) signaling domain"/>
    <property type="match status" value="1"/>
</dbReference>
<dbReference type="CDD" id="cd11386">
    <property type="entry name" value="MCP_signal"/>
    <property type="match status" value="1"/>
</dbReference>
<dbReference type="Gene3D" id="1.10.287.950">
    <property type="entry name" value="Methyl-accepting chemotaxis protein"/>
    <property type="match status" value="1"/>
</dbReference>
<name>A0A372EQ20_9BURK</name>
<dbReference type="EMBL" id="QVLS01000001">
    <property type="protein sequence ID" value="RFP82737.1"/>
    <property type="molecule type" value="Genomic_DNA"/>
</dbReference>
<dbReference type="InterPro" id="IPR004090">
    <property type="entry name" value="Chemotax_Me-accpt_rcpt"/>
</dbReference>
<dbReference type="GO" id="GO:0006935">
    <property type="term" value="P:chemotaxis"/>
    <property type="evidence" value="ECO:0007669"/>
    <property type="project" value="InterPro"/>
</dbReference>
<dbReference type="Pfam" id="PF17200">
    <property type="entry name" value="sCache_2"/>
    <property type="match status" value="1"/>
</dbReference>
<keyword evidence="6 9" id="KW-0472">Membrane</keyword>
<evidence type="ECO:0000259" key="11">
    <source>
        <dbReference type="PROSITE" id="PS50885"/>
    </source>
</evidence>
<dbReference type="Pfam" id="PF00672">
    <property type="entry name" value="HAMP"/>
    <property type="match status" value="1"/>
</dbReference>
<sequence>MTPSSNPLMRPGVWLMRRWRLGGKLACLALAAAWPLVAALALAATDRAGAILPVAASGLVLLAYLLMAFRAAFLGDFRRLLDAMADTAGGNLRAHPRLDGHDELADLARLLDRMIGSLSGMVAEVRSNSALVAHAGRSLAVGNRDLAERTEQQAANLEQTAASVQQLTGAVAQNAQTASDSDRQAAQVRDVAERGAGAMHQAVGTVEGIQKGAAQMNEIIGVIDSLAFQTNILALNAAVEAARAGEQGRGFAVVAGEVRSLAQRSAASAREIRALIEASRAQVESGAAQIRDAGQSMASIVDGVRGVAGKLSSISASSAEQSTGLAEISTAVSQLDQITQRNAQMVELAVQQANRLEQRAAHLSRAVSRFMLQQGTAEEAMALVDKALTHRRQVSAETFVRDLTEPARGFHDRDMYVFALDASGVYRAFGGKPDKLGSRVHDIAGVDGAALLAAIVSQAEQGPGWVEYDIVNPASGAVQAKMSYVVKVDALYVGCGVYKTVAAR</sequence>
<evidence type="ECO:0000256" key="7">
    <source>
        <dbReference type="ARBA" id="ARBA00029447"/>
    </source>
</evidence>
<dbReference type="InterPro" id="IPR003660">
    <property type="entry name" value="HAMP_dom"/>
</dbReference>
<keyword evidence="2" id="KW-1003">Cell membrane</keyword>
<evidence type="ECO:0000256" key="9">
    <source>
        <dbReference type="SAM" id="Phobius"/>
    </source>
</evidence>
<organism evidence="12 13">
    <name type="scientific">Hydrogenophaga borbori</name>
    <dbReference type="NCBI Taxonomy" id="2294117"/>
    <lineage>
        <taxon>Bacteria</taxon>
        <taxon>Pseudomonadati</taxon>
        <taxon>Pseudomonadota</taxon>
        <taxon>Betaproteobacteria</taxon>
        <taxon>Burkholderiales</taxon>
        <taxon>Comamonadaceae</taxon>
        <taxon>Hydrogenophaga</taxon>
    </lineage>
</organism>
<dbReference type="FunFam" id="1.10.287.950:FF:000001">
    <property type="entry name" value="Methyl-accepting chemotaxis sensory transducer"/>
    <property type="match status" value="1"/>
</dbReference>
<gene>
    <name evidence="12" type="ORF">DY262_02635</name>
</gene>
<evidence type="ECO:0000256" key="6">
    <source>
        <dbReference type="ARBA" id="ARBA00023136"/>
    </source>
</evidence>
<evidence type="ECO:0000313" key="13">
    <source>
        <dbReference type="Proteomes" id="UP000261931"/>
    </source>
</evidence>
<dbReference type="GO" id="GO:0007165">
    <property type="term" value="P:signal transduction"/>
    <property type="evidence" value="ECO:0007669"/>
    <property type="project" value="UniProtKB-KW"/>
</dbReference>
<dbReference type="CDD" id="cd06225">
    <property type="entry name" value="HAMP"/>
    <property type="match status" value="1"/>
</dbReference>
<feature type="domain" description="Methyl-accepting transducer" evidence="10">
    <location>
        <begin position="128"/>
        <end position="357"/>
    </location>
</feature>
<comment type="caution">
    <text evidence="12">The sequence shown here is derived from an EMBL/GenBank/DDBJ whole genome shotgun (WGS) entry which is preliminary data.</text>
</comment>
<proteinExistence type="inferred from homology"/>
<dbReference type="InterPro" id="IPR004089">
    <property type="entry name" value="MCPsignal_dom"/>
</dbReference>
<keyword evidence="13" id="KW-1185">Reference proteome</keyword>
<keyword evidence="3" id="KW-0488">Methylation</keyword>
<evidence type="ECO:0000256" key="5">
    <source>
        <dbReference type="ARBA" id="ARBA00022989"/>
    </source>
</evidence>
<dbReference type="InterPro" id="IPR033480">
    <property type="entry name" value="sCache_2"/>
</dbReference>
<keyword evidence="8" id="KW-0807">Transducer</keyword>
<feature type="domain" description="HAMP" evidence="11">
    <location>
        <begin position="78"/>
        <end position="123"/>
    </location>
</feature>